<dbReference type="InterPro" id="IPR016181">
    <property type="entry name" value="Acyl_CoA_acyltransferase"/>
</dbReference>
<evidence type="ECO:0000313" key="5">
    <source>
        <dbReference type="EMBL" id="RDY79270.1"/>
    </source>
</evidence>
<reference evidence="5 7" key="2">
    <citation type="journal article" date="2018" name="Emerg. Microbes Infect.">
        <title>Phenotypic and molecular analysis of nontypeable Group B streptococci: identification of cps2a and hybrid cps2a/cps5 Group B streptococcal capsule gene clusters.</title>
        <authorList>
            <person name="Alhhazmi A."/>
            <person name="Tyrrell G.J."/>
        </authorList>
    </citation>
    <scope>NUCLEOTIDE SEQUENCE [LARGE SCALE GENOMIC DNA]</scope>
    <source>
        <strain evidence="5 7">PLGBS17</strain>
    </source>
</reference>
<name>A0A0E1EJH1_STRAG</name>
<dbReference type="Proteomes" id="UP000093122">
    <property type="component" value="Unassembled WGS sequence"/>
</dbReference>
<dbReference type="CDD" id="cd04301">
    <property type="entry name" value="NAT_SF"/>
    <property type="match status" value="1"/>
</dbReference>
<keyword evidence="2" id="KW-0012">Acyltransferase</keyword>
<accession>A0A0E1EJH1</accession>
<dbReference type="AlphaFoldDB" id="A0A0E1EJH1"/>
<sequence length="163" mass="18835">MIIRPVLPSDAKELLAIYAPYVTDTTITFEYDIPSISEFTNRIKNISKSFPYLVAEENGKILGYAYASTYYARAAYDWTCELSIYLDKDARSKKISSQLYDTLEKELVSQGYVNLLACISLPNDISIAFHKKRGFNQVAHFPKIGFKFEQWHDIVWLQKRLKS</sequence>
<evidence type="ECO:0000313" key="7">
    <source>
        <dbReference type="Proteomes" id="UP000256718"/>
    </source>
</evidence>
<reference evidence="4 6" key="1">
    <citation type="journal article" date="2016" name="Sci. Rep.">
        <title>Serotype IV Streptococcus agalactiae ST-452 has arisen from large genomic recombination events between CC23 and the hypervirulent CC17 lineages.</title>
        <authorList>
            <person name="Campisi E."/>
            <person name="Rinaudo C.D."/>
            <person name="Donati C."/>
            <person name="Barucco M."/>
            <person name="Torricelli G."/>
            <person name="Edwards M.S."/>
            <person name="Baker C.J."/>
            <person name="Margarit I."/>
            <person name="Rosini R."/>
        </authorList>
    </citation>
    <scope>NUCLEOTIDE SEQUENCE [LARGE SCALE GENOMIC DNA]</scope>
    <source>
        <strain evidence="4 6">CZ-PW-140</strain>
    </source>
</reference>
<dbReference type="Proteomes" id="UP000256718">
    <property type="component" value="Unassembled WGS sequence"/>
</dbReference>
<evidence type="ECO:0000256" key="1">
    <source>
        <dbReference type="ARBA" id="ARBA00022679"/>
    </source>
</evidence>
<dbReference type="EMBL" id="MAWT01000022">
    <property type="protein sequence ID" value="OCM71563.1"/>
    <property type="molecule type" value="Genomic_DNA"/>
</dbReference>
<dbReference type="Gene3D" id="3.40.630.30">
    <property type="match status" value="1"/>
</dbReference>
<evidence type="ECO:0000256" key="2">
    <source>
        <dbReference type="ARBA" id="ARBA00023315"/>
    </source>
</evidence>
<dbReference type="PANTHER" id="PTHR43072:SF23">
    <property type="entry name" value="UPF0039 PROTEIN C11D3.02C"/>
    <property type="match status" value="1"/>
</dbReference>
<dbReference type="RefSeq" id="WP_000586898.1">
    <property type="nucleotide sequence ID" value="NZ_BCNI01000001.1"/>
</dbReference>
<dbReference type="EMBL" id="QHGZ01000192">
    <property type="protein sequence ID" value="RDY79270.1"/>
    <property type="molecule type" value="Genomic_DNA"/>
</dbReference>
<organism evidence="4 6">
    <name type="scientific">Streptococcus agalactiae</name>
    <dbReference type="NCBI Taxonomy" id="1311"/>
    <lineage>
        <taxon>Bacteria</taxon>
        <taxon>Bacillati</taxon>
        <taxon>Bacillota</taxon>
        <taxon>Bacilli</taxon>
        <taxon>Lactobacillales</taxon>
        <taxon>Streptococcaceae</taxon>
        <taxon>Streptococcus</taxon>
    </lineage>
</organism>
<dbReference type="Pfam" id="PF13420">
    <property type="entry name" value="Acetyltransf_4"/>
    <property type="match status" value="1"/>
</dbReference>
<proteinExistence type="predicted"/>
<dbReference type="KEGG" id="sage:EN72_09880"/>
<dbReference type="InterPro" id="IPR000182">
    <property type="entry name" value="GNAT_dom"/>
</dbReference>
<evidence type="ECO:0000313" key="4">
    <source>
        <dbReference type="EMBL" id="OCM71563.1"/>
    </source>
</evidence>
<evidence type="ECO:0000313" key="6">
    <source>
        <dbReference type="Proteomes" id="UP000093122"/>
    </source>
</evidence>
<dbReference type="GO" id="GO:0016747">
    <property type="term" value="F:acyltransferase activity, transferring groups other than amino-acyl groups"/>
    <property type="evidence" value="ECO:0007669"/>
    <property type="project" value="InterPro"/>
</dbReference>
<comment type="caution">
    <text evidence="4">The sequence shown here is derived from an EMBL/GenBank/DDBJ whole genome shotgun (WGS) entry which is preliminary data.</text>
</comment>
<dbReference type="SUPFAM" id="SSF55729">
    <property type="entry name" value="Acyl-CoA N-acyltransferases (Nat)"/>
    <property type="match status" value="1"/>
</dbReference>
<dbReference type="PROSITE" id="PS51186">
    <property type="entry name" value="GNAT"/>
    <property type="match status" value="1"/>
</dbReference>
<dbReference type="PANTHER" id="PTHR43072">
    <property type="entry name" value="N-ACETYLTRANSFERASE"/>
    <property type="match status" value="1"/>
</dbReference>
<protein>
    <submittedName>
        <fullName evidence="4 5">Acetyltransferase</fullName>
    </submittedName>
</protein>
<gene>
    <name evidence="4" type="ORF">AX245_10175</name>
    <name evidence="5" type="ORF">C4618_09285</name>
</gene>
<feature type="domain" description="N-acetyltransferase" evidence="3">
    <location>
        <begin position="1"/>
        <end position="162"/>
    </location>
</feature>
<dbReference type="OMA" id="RTAYDWT"/>
<keyword evidence="1 4" id="KW-0808">Transferase</keyword>
<evidence type="ECO:0000259" key="3">
    <source>
        <dbReference type="PROSITE" id="PS51186"/>
    </source>
</evidence>